<dbReference type="InterPro" id="IPR009057">
    <property type="entry name" value="Homeodomain-like_sf"/>
</dbReference>
<name>A0A1E7LWR1_9ACTN</name>
<dbReference type="PATRIC" id="fig|518642.7.peg.9241"/>
<evidence type="ECO:0000259" key="3">
    <source>
        <dbReference type="PROSITE" id="PS50977"/>
    </source>
</evidence>
<dbReference type="Proteomes" id="UP000175971">
    <property type="component" value="Unassembled WGS sequence"/>
</dbReference>
<protein>
    <submittedName>
        <fullName evidence="4">TetR family transcriptional regulator</fullName>
    </submittedName>
</protein>
<dbReference type="Gene3D" id="1.10.357.10">
    <property type="entry name" value="Tetracycline Repressor, domain 2"/>
    <property type="match status" value="1"/>
</dbReference>
<dbReference type="AlphaFoldDB" id="A0A1E7LWR1"/>
<feature type="DNA-binding region" description="H-T-H motif" evidence="2">
    <location>
        <begin position="28"/>
        <end position="47"/>
    </location>
</feature>
<dbReference type="InterPro" id="IPR041583">
    <property type="entry name" value="TetR_C_31"/>
</dbReference>
<proteinExistence type="predicted"/>
<dbReference type="OrthoDB" id="7506349at2"/>
<dbReference type="RefSeq" id="WP_070200756.1">
    <property type="nucleotide sequence ID" value="NZ_LJGZ01000021.1"/>
</dbReference>
<dbReference type="GO" id="GO:0003677">
    <property type="term" value="F:DNA binding"/>
    <property type="evidence" value="ECO:0007669"/>
    <property type="project" value="UniProtKB-UniRule"/>
</dbReference>
<organism evidence="4 5">
    <name type="scientific">Streptomyces nanshensis</name>
    <dbReference type="NCBI Taxonomy" id="518642"/>
    <lineage>
        <taxon>Bacteria</taxon>
        <taxon>Bacillati</taxon>
        <taxon>Actinomycetota</taxon>
        <taxon>Actinomycetes</taxon>
        <taxon>Kitasatosporales</taxon>
        <taxon>Streptomycetaceae</taxon>
        <taxon>Streptomyces</taxon>
    </lineage>
</organism>
<keyword evidence="5" id="KW-1185">Reference proteome</keyword>
<keyword evidence="1 2" id="KW-0238">DNA-binding</keyword>
<dbReference type="Pfam" id="PF17940">
    <property type="entry name" value="TetR_C_31"/>
    <property type="match status" value="1"/>
</dbReference>
<evidence type="ECO:0000313" key="5">
    <source>
        <dbReference type="Proteomes" id="UP000175971"/>
    </source>
</evidence>
<dbReference type="SUPFAM" id="SSF46689">
    <property type="entry name" value="Homeodomain-like"/>
    <property type="match status" value="1"/>
</dbReference>
<feature type="domain" description="HTH tetR-type" evidence="3">
    <location>
        <begin position="5"/>
        <end position="65"/>
    </location>
</feature>
<accession>A0A1E7LWR1</accession>
<dbReference type="PROSITE" id="PS50977">
    <property type="entry name" value="HTH_TETR_2"/>
    <property type="match status" value="1"/>
</dbReference>
<evidence type="ECO:0000256" key="1">
    <source>
        <dbReference type="ARBA" id="ARBA00023125"/>
    </source>
</evidence>
<reference evidence="4 5" key="1">
    <citation type="journal article" date="2016" name="Front. Microbiol.">
        <title>Comparative Genomics Analysis of Streptomyces Species Reveals Their Adaptation to the Marine Environment and Their Diversity at the Genomic Level.</title>
        <authorList>
            <person name="Tian X."/>
            <person name="Zhang Z."/>
            <person name="Yang T."/>
            <person name="Chen M."/>
            <person name="Li J."/>
            <person name="Chen F."/>
            <person name="Yang J."/>
            <person name="Li W."/>
            <person name="Zhang B."/>
            <person name="Zhang Z."/>
            <person name="Wu J."/>
            <person name="Zhang C."/>
            <person name="Long L."/>
            <person name="Xiao J."/>
        </authorList>
    </citation>
    <scope>NUCLEOTIDE SEQUENCE [LARGE SCALE GENOMIC DNA]</scope>
    <source>
        <strain evidence="4 5">SCSIO M10372</strain>
    </source>
</reference>
<gene>
    <name evidence="4" type="ORF">AN221_10625</name>
</gene>
<evidence type="ECO:0000256" key="2">
    <source>
        <dbReference type="PROSITE-ProRule" id="PRU00335"/>
    </source>
</evidence>
<comment type="caution">
    <text evidence="4">The sequence shown here is derived from an EMBL/GenBank/DDBJ whole genome shotgun (WGS) entry which is preliminary data.</text>
</comment>
<dbReference type="EMBL" id="LJGZ01000021">
    <property type="protein sequence ID" value="OEV20672.1"/>
    <property type="molecule type" value="Genomic_DNA"/>
</dbReference>
<dbReference type="InterPro" id="IPR001647">
    <property type="entry name" value="HTH_TetR"/>
</dbReference>
<sequence>MARNPERRVALTDAAIEVLAQEGARGLTFRAVDTRAGVPVGTASNYFSSRDDLFMQTGARIHSRMTPDPAQVEEAMLPAPSRALVAELMHWLVRRMTDDRTGYLALLELRLEATRRPELRAQLTATVRTAFEESAAFHRDWNLPGDHTAFLVLYLAMTGVLLEHFTLPDMLGDTALETLVDAVVERIIPGG</sequence>
<evidence type="ECO:0000313" key="4">
    <source>
        <dbReference type="EMBL" id="OEV20672.1"/>
    </source>
</evidence>
<dbReference type="Pfam" id="PF00440">
    <property type="entry name" value="TetR_N"/>
    <property type="match status" value="1"/>
</dbReference>